<reference evidence="3" key="2">
    <citation type="submission" date="2020-05" db="UniProtKB">
        <authorList>
            <consortium name="EnsemblMetazoa"/>
        </authorList>
    </citation>
    <scope>IDENTIFICATION</scope>
</reference>
<proteinExistence type="predicted"/>
<name>A0A084VRI5_ANOSI</name>
<dbReference type="OrthoDB" id="7742918at2759"/>
<accession>A0A084VRI5</accession>
<dbReference type="VEuPathDB" id="VectorBase:ASIC008100"/>
<feature type="chain" id="PRO_5001783724" evidence="1">
    <location>
        <begin position="19"/>
        <end position="230"/>
    </location>
</feature>
<evidence type="ECO:0000313" key="4">
    <source>
        <dbReference type="Proteomes" id="UP000030765"/>
    </source>
</evidence>
<dbReference type="EnsemblMetazoa" id="ASIC008100-RA">
    <property type="protein sequence ID" value="ASIC008100-PA"/>
    <property type="gene ID" value="ASIC008100"/>
</dbReference>
<dbReference type="EMBL" id="KE525027">
    <property type="protein sequence ID" value="KFB40579.1"/>
    <property type="molecule type" value="Genomic_DNA"/>
</dbReference>
<feature type="signal peptide" evidence="1">
    <location>
        <begin position="1"/>
        <end position="18"/>
    </location>
</feature>
<evidence type="ECO:0000313" key="2">
    <source>
        <dbReference type="EMBL" id="KFB40579.1"/>
    </source>
</evidence>
<gene>
    <name evidence="2" type="ORF">ZHAS_00008100</name>
</gene>
<dbReference type="AlphaFoldDB" id="A0A084VRI5"/>
<organism evidence="2">
    <name type="scientific">Anopheles sinensis</name>
    <name type="common">Mosquito</name>
    <dbReference type="NCBI Taxonomy" id="74873"/>
    <lineage>
        <taxon>Eukaryota</taxon>
        <taxon>Metazoa</taxon>
        <taxon>Ecdysozoa</taxon>
        <taxon>Arthropoda</taxon>
        <taxon>Hexapoda</taxon>
        <taxon>Insecta</taxon>
        <taxon>Pterygota</taxon>
        <taxon>Neoptera</taxon>
        <taxon>Endopterygota</taxon>
        <taxon>Diptera</taxon>
        <taxon>Nematocera</taxon>
        <taxon>Culicoidea</taxon>
        <taxon>Culicidae</taxon>
        <taxon>Anophelinae</taxon>
        <taxon>Anopheles</taxon>
    </lineage>
</organism>
<protein>
    <submittedName>
        <fullName evidence="2 3">Uncharacterized protein</fullName>
    </submittedName>
</protein>
<keyword evidence="4" id="KW-1185">Reference proteome</keyword>
<reference evidence="2 4" key="1">
    <citation type="journal article" date="2014" name="BMC Genomics">
        <title>Genome sequence of Anopheles sinensis provides insight into genetics basis of mosquito competence for malaria parasites.</title>
        <authorList>
            <person name="Zhou D."/>
            <person name="Zhang D."/>
            <person name="Ding G."/>
            <person name="Shi L."/>
            <person name="Hou Q."/>
            <person name="Ye Y."/>
            <person name="Xu Y."/>
            <person name="Zhou H."/>
            <person name="Xiong C."/>
            <person name="Li S."/>
            <person name="Yu J."/>
            <person name="Hong S."/>
            <person name="Yu X."/>
            <person name="Zou P."/>
            <person name="Chen C."/>
            <person name="Chang X."/>
            <person name="Wang W."/>
            <person name="Lv Y."/>
            <person name="Sun Y."/>
            <person name="Ma L."/>
            <person name="Shen B."/>
            <person name="Zhu C."/>
        </authorList>
    </citation>
    <scope>NUCLEOTIDE SEQUENCE [LARGE SCALE GENOMIC DNA]</scope>
</reference>
<sequence length="230" mass="24466">MFLVRAIVIGVLWASAGAQAFWPLLTNIYLNGQGRSSSSSLCDYYNLWGSQSQNRNPGGNGGGNGWLTGWGTTNLDTTGTNGNVASLPGILALMNRVYPSSVRGTTQSGRPGVVVRVEETNPLGTRGGSNIPSTAITSADGTRELDYYGQDASYYYGDDGDYYGQDYTYSDPNEDADTVVYYDTLLQTETPPTVIQLLQTLYGTRFGTTNTAGSDACGACAASMLNMLMG</sequence>
<evidence type="ECO:0000313" key="3">
    <source>
        <dbReference type="EnsemblMetazoa" id="ASIC008100-PA"/>
    </source>
</evidence>
<evidence type="ECO:0000256" key="1">
    <source>
        <dbReference type="SAM" id="SignalP"/>
    </source>
</evidence>
<keyword evidence="1" id="KW-0732">Signal</keyword>
<dbReference type="Proteomes" id="UP000030765">
    <property type="component" value="Unassembled WGS sequence"/>
</dbReference>
<dbReference type="EMBL" id="ATLV01015681">
    <property type="status" value="NOT_ANNOTATED_CDS"/>
    <property type="molecule type" value="Genomic_DNA"/>
</dbReference>